<dbReference type="Proteomes" id="UP000012589">
    <property type="component" value="Unassembled WGS sequence"/>
</dbReference>
<dbReference type="GO" id="GO:0016780">
    <property type="term" value="F:phosphotransferase activity, for other substituted phosphate groups"/>
    <property type="evidence" value="ECO:0007669"/>
    <property type="project" value="TreeGrafter"/>
</dbReference>
<dbReference type="EMBL" id="AQFT01000085">
    <property type="protein sequence ID" value="EMZ26114.1"/>
    <property type="molecule type" value="Genomic_DNA"/>
</dbReference>
<reference evidence="9 10" key="1">
    <citation type="journal article" date="2014" name="Genome Announc.">
        <title>Draft genome sequences of the altered schaedler flora, a defined bacterial community from gnotobiotic mice.</title>
        <authorList>
            <person name="Wannemuehler M.J."/>
            <person name="Overstreet A.M."/>
            <person name="Ward D.V."/>
            <person name="Phillips G.J."/>
        </authorList>
    </citation>
    <scope>NUCLEOTIDE SEQUENCE [LARGE SCALE GENOMIC DNA]</scope>
    <source>
        <strain evidence="9 10">ASF492</strain>
    </source>
</reference>
<dbReference type="GO" id="GO:0016020">
    <property type="term" value="C:membrane"/>
    <property type="evidence" value="ECO:0007669"/>
    <property type="project" value="UniProtKB-SubCell"/>
</dbReference>
<comment type="similarity">
    <text evidence="2">Belongs to the bacterial sugar transferase family.</text>
</comment>
<evidence type="ECO:0000256" key="5">
    <source>
        <dbReference type="ARBA" id="ARBA00022989"/>
    </source>
</evidence>
<proteinExistence type="inferred from homology"/>
<feature type="transmembrane region" description="Helical" evidence="7">
    <location>
        <begin position="12"/>
        <end position="38"/>
    </location>
</feature>
<dbReference type="PANTHER" id="PTHR30576:SF0">
    <property type="entry name" value="UNDECAPRENYL-PHOSPHATE N-ACETYLGALACTOSAMINYL 1-PHOSPHATE TRANSFERASE-RELATED"/>
    <property type="match status" value="1"/>
</dbReference>
<dbReference type="OrthoDB" id="9808602at2"/>
<gene>
    <name evidence="9" type="ORF">C823_02607</name>
</gene>
<dbReference type="PATRIC" id="fig|1235802.3.peg.2757"/>
<dbReference type="eggNOG" id="COG2148">
    <property type="taxonomic scope" value="Bacteria"/>
</dbReference>
<dbReference type="HOGENOM" id="CLU_024920_0_0_9"/>
<dbReference type="Pfam" id="PF02397">
    <property type="entry name" value="Bac_transf"/>
    <property type="match status" value="1"/>
</dbReference>
<keyword evidence="5 7" id="KW-1133">Transmembrane helix</keyword>
<dbReference type="InterPro" id="IPR017475">
    <property type="entry name" value="EPS_sugar_tfrase"/>
</dbReference>
<dbReference type="PANTHER" id="PTHR30576">
    <property type="entry name" value="COLANIC BIOSYNTHESIS UDP-GLUCOSE LIPID CARRIER TRANSFERASE"/>
    <property type="match status" value="1"/>
</dbReference>
<feature type="domain" description="Bacterial sugar transferase" evidence="8">
    <location>
        <begin position="269"/>
        <end position="448"/>
    </location>
</feature>
<evidence type="ECO:0000313" key="9">
    <source>
        <dbReference type="EMBL" id="EMZ26114.1"/>
    </source>
</evidence>
<dbReference type="STRING" id="1235802.C823_02607"/>
<keyword evidence="6 7" id="KW-0472">Membrane</keyword>
<keyword evidence="3 9" id="KW-0808">Transferase</keyword>
<organism evidence="9 10">
    <name type="scientific">Eubacterium plexicaudatum ASF492</name>
    <dbReference type="NCBI Taxonomy" id="1235802"/>
    <lineage>
        <taxon>Bacteria</taxon>
        <taxon>Bacillati</taxon>
        <taxon>Bacillota</taxon>
        <taxon>Clostridia</taxon>
        <taxon>Eubacteriales</taxon>
        <taxon>Eubacteriaceae</taxon>
        <taxon>Eubacterium</taxon>
    </lineage>
</organism>
<keyword evidence="4 7" id="KW-0812">Transmembrane</keyword>
<sequence>MEQTNSKEQYKRFIMLLGTILIVALQTAMFACLWYNYYANRELTQLRKYFKYFYFYRRGHWTIIVLYALVLILFMKVLGGFRVGYLRNLDVLYSQILSVCATNAVEYLQLALIAKRWKFLWFSSPMFALSLLQIVVGVVWIVAMRSIYARLYPPHEMLLIYGNISPKALIRKLQSRGDKYRVKETIHLNEGMEKILSRIAEYESVIIGDIPSHERNEFLKFCFQNNIRCYSVPKISDIMIISASEIDLFDSPLLLFRNQGMTFGQSFLKRAMDIVIGLVGCILASPVMLLIAAAIKLYDNGPVLYSQERITKNGKPFRIYKFRSMIVESEKRGARLASEHDDRITPVGKVIRRLHVDELPQLFNVLIGDMSFVGPRPEREEITKEYEQSIPQFRFRLKVKAGLTGYAQVYGQYNTVPYDKLKLDLTYIENYSLWLDLKLIMLTVKILFQKEKSEGVEDSQKTALKQSK</sequence>
<evidence type="ECO:0000256" key="3">
    <source>
        <dbReference type="ARBA" id="ARBA00022679"/>
    </source>
</evidence>
<accession>N2ANS9</accession>
<comment type="subcellular location">
    <subcellularLocation>
        <location evidence="1">Membrane</location>
        <topology evidence="1">Multi-pass membrane protein</topology>
    </subcellularLocation>
</comment>
<evidence type="ECO:0000259" key="8">
    <source>
        <dbReference type="Pfam" id="PF02397"/>
    </source>
</evidence>
<evidence type="ECO:0000256" key="4">
    <source>
        <dbReference type="ARBA" id="ARBA00022692"/>
    </source>
</evidence>
<evidence type="ECO:0000256" key="2">
    <source>
        <dbReference type="ARBA" id="ARBA00006464"/>
    </source>
</evidence>
<dbReference type="InterPro" id="IPR003362">
    <property type="entry name" value="Bact_transf"/>
</dbReference>
<feature type="transmembrane region" description="Helical" evidence="7">
    <location>
        <begin position="58"/>
        <end position="79"/>
    </location>
</feature>
<dbReference type="NCBIfam" id="TIGR03025">
    <property type="entry name" value="EPS_sugtrans"/>
    <property type="match status" value="1"/>
</dbReference>
<feature type="transmembrane region" description="Helical" evidence="7">
    <location>
        <begin position="274"/>
        <end position="298"/>
    </location>
</feature>
<feature type="transmembrane region" description="Helical" evidence="7">
    <location>
        <begin position="119"/>
        <end position="143"/>
    </location>
</feature>
<evidence type="ECO:0000256" key="1">
    <source>
        <dbReference type="ARBA" id="ARBA00004141"/>
    </source>
</evidence>
<name>N2ANS9_9FIRM</name>
<dbReference type="AlphaFoldDB" id="N2ANS9"/>
<evidence type="ECO:0000256" key="6">
    <source>
        <dbReference type="ARBA" id="ARBA00023136"/>
    </source>
</evidence>
<protein>
    <submittedName>
        <fullName evidence="9">Exopolysaccharide biosynthesis polyprenyl glycosylphosphotransferase</fullName>
    </submittedName>
</protein>
<dbReference type="PROSITE" id="PS51257">
    <property type="entry name" value="PROKAR_LIPOPROTEIN"/>
    <property type="match status" value="1"/>
</dbReference>
<comment type="caution">
    <text evidence="9">The sequence shown here is derived from an EMBL/GenBank/DDBJ whole genome shotgun (WGS) entry which is preliminary data.</text>
</comment>
<evidence type="ECO:0000256" key="7">
    <source>
        <dbReference type="SAM" id="Phobius"/>
    </source>
</evidence>
<evidence type="ECO:0000313" key="10">
    <source>
        <dbReference type="Proteomes" id="UP000012589"/>
    </source>
</evidence>
<feature type="transmembrane region" description="Helical" evidence="7">
    <location>
        <begin position="91"/>
        <end position="113"/>
    </location>
</feature>
<keyword evidence="10" id="KW-1185">Reference proteome</keyword>